<organism evidence="2 3">
    <name type="scientific">Xylaria flabelliformis</name>
    <dbReference type="NCBI Taxonomy" id="2512241"/>
    <lineage>
        <taxon>Eukaryota</taxon>
        <taxon>Fungi</taxon>
        <taxon>Dikarya</taxon>
        <taxon>Ascomycota</taxon>
        <taxon>Pezizomycotina</taxon>
        <taxon>Sordariomycetes</taxon>
        <taxon>Xylariomycetidae</taxon>
        <taxon>Xylariales</taxon>
        <taxon>Xylariaceae</taxon>
        <taxon>Xylaria</taxon>
    </lineage>
</organism>
<dbReference type="Proteomes" id="UP000319160">
    <property type="component" value="Unassembled WGS sequence"/>
</dbReference>
<evidence type="ECO:0000256" key="1">
    <source>
        <dbReference type="SAM" id="MobiDB-lite"/>
    </source>
</evidence>
<evidence type="ECO:0000313" key="3">
    <source>
        <dbReference type="Proteomes" id="UP000319160"/>
    </source>
</evidence>
<proteinExistence type="predicted"/>
<keyword evidence="3" id="KW-1185">Reference proteome</keyword>
<evidence type="ECO:0000313" key="2">
    <source>
        <dbReference type="EMBL" id="TRX95612.1"/>
    </source>
</evidence>
<protein>
    <submittedName>
        <fullName evidence="2">Uncharacterized protein</fullName>
    </submittedName>
</protein>
<dbReference type="AlphaFoldDB" id="A0A553I5Y8"/>
<name>A0A553I5Y8_9PEZI</name>
<reference evidence="3" key="1">
    <citation type="submission" date="2019-06" db="EMBL/GenBank/DDBJ databases">
        <title>Draft genome sequence of the griseofulvin-producing fungus Xylaria cubensis strain G536.</title>
        <authorList>
            <person name="Mead M.E."/>
            <person name="Raja H.A."/>
            <person name="Steenwyk J.L."/>
            <person name="Knowles S.L."/>
            <person name="Oberlies N.H."/>
            <person name="Rokas A."/>
        </authorList>
    </citation>
    <scope>NUCLEOTIDE SEQUENCE [LARGE SCALE GENOMIC DNA]</scope>
    <source>
        <strain evidence="3">G536</strain>
    </source>
</reference>
<comment type="caution">
    <text evidence="2">The sequence shown here is derived from an EMBL/GenBank/DDBJ whole genome shotgun (WGS) entry which is preliminary data.</text>
</comment>
<dbReference type="OrthoDB" id="2872121at2759"/>
<dbReference type="EMBL" id="VFLP01000015">
    <property type="protein sequence ID" value="TRX95612.1"/>
    <property type="molecule type" value="Genomic_DNA"/>
</dbReference>
<sequence>MDNFVKSAENAVESKMSQDAQPGDGLERTADNYANQEVDKYASEAGVPQQDDQAVNEFVDKEVNEEIPGGNN</sequence>
<feature type="region of interest" description="Disordered" evidence="1">
    <location>
        <begin position="1"/>
        <end position="72"/>
    </location>
</feature>
<accession>A0A553I5Y8</accession>
<gene>
    <name evidence="2" type="ORF">FHL15_003570</name>
</gene>